<feature type="region of interest" description="Disordered" evidence="1">
    <location>
        <begin position="1"/>
        <end position="82"/>
    </location>
</feature>
<organism evidence="2 3">
    <name type="scientific">[Candida] railenensis</name>
    <dbReference type="NCBI Taxonomy" id="45579"/>
    <lineage>
        <taxon>Eukaryota</taxon>
        <taxon>Fungi</taxon>
        <taxon>Dikarya</taxon>
        <taxon>Ascomycota</taxon>
        <taxon>Saccharomycotina</taxon>
        <taxon>Pichiomycetes</taxon>
        <taxon>Debaryomycetaceae</taxon>
        <taxon>Kurtzmaniella</taxon>
    </lineage>
</organism>
<keyword evidence="3" id="KW-1185">Reference proteome</keyword>
<gene>
    <name evidence="2" type="ORF">CLIB1423_01S04786</name>
</gene>
<evidence type="ECO:0000256" key="1">
    <source>
        <dbReference type="SAM" id="MobiDB-lite"/>
    </source>
</evidence>
<dbReference type="Proteomes" id="UP000837801">
    <property type="component" value="Unassembled WGS sequence"/>
</dbReference>
<feature type="region of interest" description="Disordered" evidence="1">
    <location>
        <begin position="251"/>
        <end position="272"/>
    </location>
</feature>
<evidence type="ECO:0000313" key="3">
    <source>
        <dbReference type="Proteomes" id="UP000837801"/>
    </source>
</evidence>
<feature type="compositionally biased region" description="Basic and acidic residues" evidence="1">
    <location>
        <begin position="31"/>
        <end position="52"/>
    </location>
</feature>
<dbReference type="OrthoDB" id="4026811at2759"/>
<feature type="region of interest" description="Disordered" evidence="1">
    <location>
        <begin position="171"/>
        <end position="222"/>
    </location>
</feature>
<feature type="compositionally biased region" description="Low complexity" evidence="1">
    <location>
        <begin position="68"/>
        <end position="82"/>
    </location>
</feature>
<name>A0A9P0VVR3_9ASCO</name>
<dbReference type="EMBL" id="CAKXYY010000001">
    <property type="protein sequence ID" value="CAH2350201.1"/>
    <property type="molecule type" value="Genomic_DNA"/>
</dbReference>
<dbReference type="AlphaFoldDB" id="A0A9P0VVR3"/>
<reference evidence="2" key="1">
    <citation type="submission" date="2022-03" db="EMBL/GenBank/DDBJ databases">
        <authorList>
            <person name="Legras J.-L."/>
            <person name="Devillers H."/>
            <person name="Grondin C."/>
        </authorList>
    </citation>
    <scope>NUCLEOTIDE SEQUENCE</scope>
    <source>
        <strain evidence="2">CLIB 1423</strain>
    </source>
</reference>
<sequence>MSYFLLPPVSYQTQQKLKNDMQKKKKKSSSKKRDALAPKKSDTQTIADDHRSMYTARSEQASSLKRPTFSQNSSYSNSSFLSTNSQDKDIALHTSSGTGRNSNETEITQYSDDVASLQFDNLSMTSKDSKLSIISKIKSVTSATTTTSANNSSYNYDYSRDINEILQYSKESRRKHHSKKATGTQSTQHEVSEVKEEEEGEAQGEEEEEQEEDVNYREDMKNGINVSDLPELERVYSDVSSIFSTKHSILSESHEQYPSDTRKKFSSKFKRS</sequence>
<feature type="compositionally biased region" description="Basic and acidic residues" evidence="1">
    <location>
        <begin position="252"/>
        <end position="263"/>
    </location>
</feature>
<proteinExistence type="predicted"/>
<feature type="compositionally biased region" description="Acidic residues" evidence="1">
    <location>
        <begin position="195"/>
        <end position="213"/>
    </location>
</feature>
<evidence type="ECO:0000313" key="2">
    <source>
        <dbReference type="EMBL" id="CAH2350201.1"/>
    </source>
</evidence>
<accession>A0A9P0VVR3</accession>
<comment type="caution">
    <text evidence="2">The sequence shown here is derived from an EMBL/GenBank/DDBJ whole genome shotgun (WGS) entry which is preliminary data.</text>
</comment>
<feature type="compositionally biased region" description="Polar residues" evidence="1">
    <location>
        <begin position="55"/>
        <end position="65"/>
    </location>
</feature>
<protein>
    <submittedName>
        <fullName evidence="2">Uncharacterized protein</fullName>
    </submittedName>
</protein>